<dbReference type="GO" id="GO:0043565">
    <property type="term" value="F:sequence-specific DNA binding"/>
    <property type="evidence" value="ECO:0007669"/>
    <property type="project" value="InterPro"/>
</dbReference>
<dbReference type="Pfam" id="PF25601">
    <property type="entry name" value="AAA_lid_14"/>
    <property type="match status" value="1"/>
</dbReference>
<dbReference type="PROSITE" id="PS50045">
    <property type="entry name" value="SIGMA54_INTERACT_4"/>
    <property type="match status" value="1"/>
</dbReference>
<dbReference type="GO" id="GO:0006355">
    <property type="term" value="P:regulation of DNA-templated transcription"/>
    <property type="evidence" value="ECO:0007669"/>
    <property type="project" value="InterPro"/>
</dbReference>
<reference evidence="7" key="1">
    <citation type="submission" date="2019-02" db="EMBL/GenBank/DDBJ databases">
        <title>Draft genome sequence of Enterococcus sp. Gos25-1.</title>
        <authorList>
            <person name="Tanaka N."/>
            <person name="Shiwa Y."/>
            <person name="Fujita N."/>
        </authorList>
    </citation>
    <scope>NUCLEOTIDE SEQUENCE [LARGE SCALE GENOMIC DNA]</scope>
    <source>
        <strain evidence="7">Gos25-1</strain>
    </source>
</reference>
<dbReference type="Gene3D" id="3.40.50.10660">
    <property type="entry name" value="PrpR receptor domain-like"/>
    <property type="match status" value="1"/>
</dbReference>
<evidence type="ECO:0000313" key="7">
    <source>
        <dbReference type="Proteomes" id="UP000290567"/>
    </source>
</evidence>
<organism evidence="6 7">
    <name type="scientific">Enterococcus florum</name>
    <dbReference type="NCBI Taxonomy" id="2480627"/>
    <lineage>
        <taxon>Bacteria</taxon>
        <taxon>Bacillati</taxon>
        <taxon>Bacillota</taxon>
        <taxon>Bacilli</taxon>
        <taxon>Lactobacillales</taxon>
        <taxon>Enterococcaceae</taxon>
        <taxon>Enterococcus</taxon>
    </lineage>
</organism>
<dbReference type="Gene3D" id="1.10.8.60">
    <property type="match status" value="1"/>
</dbReference>
<dbReference type="InterPro" id="IPR002197">
    <property type="entry name" value="HTH_Fis"/>
</dbReference>
<dbReference type="SUPFAM" id="SSF159800">
    <property type="entry name" value="PrpR receptor domain-like"/>
    <property type="match status" value="1"/>
</dbReference>
<keyword evidence="2" id="KW-0067">ATP-binding</keyword>
<accession>A0A4V0WPU6</accession>
<evidence type="ECO:0000259" key="5">
    <source>
        <dbReference type="PROSITE" id="PS50045"/>
    </source>
</evidence>
<comment type="caution">
    <text evidence="6">The sequence shown here is derived from an EMBL/GenBank/DDBJ whole genome shotgun (WGS) entry which is preliminary data.</text>
</comment>
<proteinExistence type="predicted"/>
<name>A0A4V0WPU6_9ENTE</name>
<keyword evidence="3" id="KW-0805">Transcription regulation</keyword>
<dbReference type="InterPro" id="IPR058031">
    <property type="entry name" value="AAA_lid_NorR"/>
</dbReference>
<evidence type="ECO:0000313" key="6">
    <source>
        <dbReference type="EMBL" id="GCF95089.1"/>
    </source>
</evidence>
<dbReference type="GO" id="GO:0005524">
    <property type="term" value="F:ATP binding"/>
    <property type="evidence" value="ECO:0007669"/>
    <property type="project" value="UniProtKB-KW"/>
</dbReference>
<dbReference type="Gene3D" id="3.40.50.300">
    <property type="entry name" value="P-loop containing nucleotide triphosphate hydrolases"/>
    <property type="match status" value="1"/>
</dbReference>
<dbReference type="RefSeq" id="WP_146623491.1">
    <property type="nucleotide sequence ID" value="NZ_BJCC01000027.1"/>
</dbReference>
<dbReference type="Proteomes" id="UP000290567">
    <property type="component" value="Unassembled WGS sequence"/>
</dbReference>
<dbReference type="Gene3D" id="1.10.10.60">
    <property type="entry name" value="Homeodomain-like"/>
    <property type="match status" value="1"/>
</dbReference>
<dbReference type="SUPFAM" id="SSF52540">
    <property type="entry name" value="P-loop containing nucleoside triphosphate hydrolases"/>
    <property type="match status" value="1"/>
</dbReference>
<keyword evidence="7" id="KW-1185">Reference proteome</keyword>
<dbReference type="InterPro" id="IPR002078">
    <property type="entry name" value="Sigma_54_int"/>
</dbReference>
<dbReference type="Pfam" id="PF06506">
    <property type="entry name" value="PrpR_N"/>
    <property type="match status" value="1"/>
</dbReference>
<dbReference type="PRINTS" id="PR01590">
    <property type="entry name" value="HTHFIS"/>
</dbReference>
<protein>
    <recommendedName>
        <fullName evidence="5">Sigma-54 factor interaction domain-containing protein</fullName>
    </recommendedName>
</protein>
<dbReference type="Gene3D" id="3.40.50.2300">
    <property type="match status" value="1"/>
</dbReference>
<dbReference type="AlphaFoldDB" id="A0A4V0WPU6"/>
<gene>
    <name evidence="6" type="ORF">NRIC_29800</name>
</gene>
<evidence type="ECO:0000256" key="2">
    <source>
        <dbReference type="ARBA" id="ARBA00022840"/>
    </source>
</evidence>
<evidence type="ECO:0000256" key="4">
    <source>
        <dbReference type="ARBA" id="ARBA00023163"/>
    </source>
</evidence>
<dbReference type="Pfam" id="PF02954">
    <property type="entry name" value="HTH_8"/>
    <property type="match status" value="1"/>
</dbReference>
<dbReference type="InterPro" id="IPR027417">
    <property type="entry name" value="P-loop_NTPase"/>
</dbReference>
<feature type="domain" description="Sigma-54 factor interaction" evidence="5">
    <location>
        <begin position="318"/>
        <end position="510"/>
    </location>
</feature>
<dbReference type="InterPro" id="IPR010524">
    <property type="entry name" value="Sig_transdc_resp-reg_PrpR_N"/>
</dbReference>
<evidence type="ECO:0000256" key="3">
    <source>
        <dbReference type="ARBA" id="ARBA00023015"/>
    </source>
</evidence>
<evidence type="ECO:0000256" key="1">
    <source>
        <dbReference type="ARBA" id="ARBA00022741"/>
    </source>
</evidence>
<sequence length="594" mass="67680">MVKKISVLGIAPYEELNHSMHVVSEQFADIQTDIYTADLEEGQRLAIEHFNQGYDVIISRGGTADLIREVVAIPVIDVSISIYDILGAIRLAENYTDNFAVVGYSSITEMAHLLCDILGYKIKIITLTDTVDAGKTLDALAEEHYEMILCDAITNRLALTRSLNTILITSGFESIKHAFQEALTIAKYLKQAKHEYHVLAQSMSHQRPDRLILDEHFQIQFSTLSSPLEQAILSFLQTKKRTEEESHYYTTIRGKAYSIELNRLIVDERHYFNCTINASTPPIVGSRLGVLYQKKAEVEEAFTTKLLFSKFIQASTKQELQKLAQYYQAMIVFGETGTAKSSIAYQAYLVQKTHTNYLISIDSKLINDKLWKFLVNPGNGPLVDINNTILFEHVEQLSLQDIDRLITIIKNTRLLQRNHVIFTYDTNHAADKLIYDRLLTELNCASIYAPSLKERKNELSVITTLLLNKMNIECNKEIMGFDPTAIKDFLAFDWPGNLNQLQAAIKELVIHAATHYITEHQVSELLKKERMIQSFSTINQTPMTLQHTAEQPTLFDYSKQIILNVLEQNNGNQTKTAEQLGISRTTLWRYLKDD</sequence>
<dbReference type="OrthoDB" id="9771372at2"/>
<dbReference type="GO" id="GO:0000156">
    <property type="term" value="F:phosphorelay response regulator activity"/>
    <property type="evidence" value="ECO:0007669"/>
    <property type="project" value="InterPro"/>
</dbReference>
<dbReference type="PANTHER" id="PTHR32071">
    <property type="entry name" value="TRANSCRIPTIONAL REGULATORY PROTEIN"/>
    <property type="match status" value="1"/>
</dbReference>
<dbReference type="SUPFAM" id="SSF46689">
    <property type="entry name" value="Homeodomain-like"/>
    <property type="match status" value="1"/>
</dbReference>
<keyword evidence="4" id="KW-0804">Transcription</keyword>
<dbReference type="InterPro" id="IPR009057">
    <property type="entry name" value="Homeodomain-like_sf"/>
</dbReference>
<keyword evidence="1" id="KW-0547">Nucleotide-binding</keyword>
<dbReference type="EMBL" id="BJCC01000027">
    <property type="protein sequence ID" value="GCF95089.1"/>
    <property type="molecule type" value="Genomic_DNA"/>
</dbReference>